<accession>A0A8S9KJR4</accession>
<gene>
    <name evidence="3" type="ORF">F2Q70_00043978</name>
</gene>
<keyword evidence="1" id="KW-0175">Coiled coil</keyword>
<feature type="compositionally biased region" description="Polar residues" evidence="2">
    <location>
        <begin position="191"/>
        <end position="200"/>
    </location>
</feature>
<feature type="compositionally biased region" description="Basic and acidic residues" evidence="2">
    <location>
        <begin position="81"/>
        <end position="93"/>
    </location>
</feature>
<dbReference type="AlphaFoldDB" id="A0A8S9KJR4"/>
<comment type="caution">
    <text evidence="3">The sequence shown here is derived from an EMBL/GenBank/DDBJ whole genome shotgun (WGS) entry which is preliminary data.</text>
</comment>
<dbReference type="EMBL" id="QGKY02000164">
    <property type="protein sequence ID" value="KAF2594519.1"/>
    <property type="molecule type" value="Genomic_DNA"/>
</dbReference>
<feature type="region of interest" description="Disordered" evidence="2">
    <location>
        <begin position="73"/>
        <end position="108"/>
    </location>
</feature>
<reference evidence="3" key="1">
    <citation type="submission" date="2019-12" db="EMBL/GenBank/DDBJ databases">
        <title>Genome sequencing and annotation of Brassica cretica.</title>
        <authorList>
            <person name="Studholme D.J."/>
            <person name="Sarris P.F."/>
        </authorList>
    </citation>
    <scope>NUCLEOTIDE SEQUENCE</scope>
    <source>
        <strain evidence="3">PFS-102/07</strain>
        <tissue evidence="3">Leaf</tissue>
    </source>
</reference>
<evidence type="ECO:0000256" key="1">
    <source>
        <dbReference type="SAM" id="Coils"/>
    </source>
</evidence>
<evidence type="ECO:0000313" key="3">
    <source>
        <dbReference type="EMBL" id="KAF2594519.1"/>
    </source>
</evidence>
<feature type="coiled-coil region" evidence="1">
    <location>
        <begin position="584"/>
        <end position="615"/>
    </location>
</feature>
<feature type="compositionally biased region" description="Low complexity" evidence="2">
    <location>
        <begin position="172"/>
        <end position="181"/>
    </location>
</feature>
<name>A0A8S9KJR4_BRACR</name>
<protein>
    <submittedName>
        <fullName evidence="3">Uncharacterized protein</fullName>
    </submittedName>
</protein>
<sequence length="675" mass="75331">MLPWLLPFGPRKVVATRVSCPSLDKILRYFISAILNPSRFVSFLGKKEKEVLLDRVNRATHVALVAPVRPKKGCGNKRKKEKEVLLDRPDESSKVGSLERAQEVQRGPVLRSRSQAPFPGLLARPVSIAIPAGGTRKASDNSASSAGDRALNDVVDSLTHRRRHRVMEEINTVTSGSSSSRLPPPLRVSGEGTSRINSGARLSSVPKASSWAFSYDNEIPILENPDSLAAIWHKIRAEGCELPSLERMRERDAYVRMAVANVNAMEASNEYAALMEGRLANFASKEEIAGHVLTIQQLRGELEVAREVERQREAEIEESKKKLAAAEAGKVAIQSNLDSMKENHRREIEGRDRVLAVVKNKLEQKKKETAAEIRLQEAQARIEALIEYNEGGFELEAELEHLKDLEVSLEVDYCLPSVLDPSFSCLDLPEISVDSIPILENPDSLAAIWRKIRAEGCELPSLERMRERDAYVRMVVANAKAMEASNEYAALMEGRLANFASKEEIAGHLLLIQQLRGELEVAREVERQRKAEIEESKKKLAAAEAGKVAIQSDLDSVKEKHRREIEGRDRRARKDRHHARLSLAQEYDGVLAVVKNKLEQKKKETAAEIRLQEARTRIETLIEYNEGGFKLEAELERLKDLEVLLKVNYGLASVSDPSLSCLDLPGISGDSVNQD</sequence>
<proteinExistence type="predicted"/>
<organism evidence="3">
    <name type="scientific">Brassica cretica</name>
    <name type="common">Mustard</name>
    <dbReference type="NCBI Taxonomy" id="69181"/>
    <lineage>
        <taxon>Eukaryota</taxon>
        <taxon>Viridiplantae</taxon>
        <taxon>Streptophyta</taxon>
        <taxon>Embryophyta</taxon>
        <taxon>Tracheophyta</taxon>
        <taxon>Spermatophyta</taxon>
        <taxon>Magnoliopsida</taxon>
        <taxon>eudicotyledons</taxon>
        <taxon>Gunneridae</taxon>
        <taxon>Pentapetalae</taxon>
        <taxon>rosids</taxon>
        <taxon>malvids</taxon>
        <taxon>Brassicales</taxon>
        <taxon>Brassicaceae</taxon>
        <taxon>Brassiceae</taxon>
        <taxon>Brassica</taxon>
    </lineage>
</organism>
<feature type="region of interest" description="Disordered" evidence="2">
    <location>
        <begin position="172"/>
        <end position="200"/>
    </location>
</feature>
<evidence type="ECO:0000256" key="2">
    <source>
        <dbReference type="SAM" id="MobiDB-lite"/>
    </source>
</evidence>